<dbReference type="GO" id="GO:0006152">
    <property type="term" value="P:purine nucleoside catabolic process"/>
    <property type="evidence" value="ECO:0007669"/>
    <property type="project" value="TreeGrafter"/>
</dbReference>
<keyword evidence="2" id="KW-0378">Hydrolase</keyword>
<dbReference type="PANTHER" id="PTHR12304:SF4">
    <property type="entry name" value="URIDINE NUCLEOSIDASE"/>
    <property type="match status" value="1"/>
</dbReference>
<comment type="caution">
    <text evidence="5">The sequence shown here is derived from an EMBL/GenBank/DDBJ whole genome shotgun (WGS) entry which is preliminary data.</text>
</comment>
<reference evidence="5" key="1">
    <citation type="submission" date="2022-08" db="EMBL/GenBank/DDBJ databases">
        <title>Novel sulphate-reducing endosymbionts in the free-living metamonad Anaeramoeba.</title>
        <authorList>
            <person name="Jerlstrom-Hultqvist J."/>
            <person name="Cepicka I."/>
            <person name="Gallot-Lavallee L."/>
            <person name="Salas-Leiva D."/>
            <person name="Curtis B.A."/>
            <person name="Zahonova K."/>
            <person name="Pipaliya S."/>
            <person name="Dacks J."/>
            <person name="Roger A.J."/>
        </authorList>
    </citation>
    <scope>NUCLEOTIDE SEQUENCE</scope>
    <source>
        <strain evidence="5">Busselton2</strain>
    </source>
</reference>
<dbReference type="InterPro" id="IPR036452">
    <property type="entry name" value="Ribo_hydro-like"/>
</dbReference>
<dbReference type="InterPro" id="IPR001910">
    <property type="entry name" value="Inosine/uridine_hydrolase_dom"/>
</dbReference>
<gene>
    <name evidence="5" type="ORF">M0812_24651</name>
</gene>
<evidence type="ECO:0000313" key="6">
    <source>
        <dbReference type="Proteomes" id="UP001146793"/>
    </source>
</evidence>
<evidence type="ECO:0000256" key="3">
    <source>
        <dbReference type="ARBA" id="ARBA00023295"/>
    </source>
</evidence>
<name>A0AAV7YKA9_9EUKA</name>
<accession>A0AAV7YKA9</accession>
<evidence type="ECO:0000259" key="4">
    <source>
        <dbReference type="Pfam" id="PF01156"/>
    </source>
</evidence>
<dbReference type="EMBL" id="JANTQA010000057">
    <property type="protein sequence ID" value="KAJ3429306.1"/>
    <property type="molecule type" value="Genomic_DNA"/>
</dbReference>
<dbReference type="GO" id="GO:0008477">
    <property type="term" value="F:purine nucleosidase activity"/>
    <property type="evidence" value="ECO:0007669"/>
    <property type="project" value="TreeGrafter"/>
</dbReference>
<protein>
    <submittedName>
        <fullName evidence="5">Uridine nucleosidase</fullName>
    </submittedName>
</protein>
<sequence length="354" mass="40122">MEKINLLYDCDPGIDDAFTILMLRDPKFNVIGISTEGGNVPIEDTTRNAILLKYIANLNEEIPVIQGVSLPLVVKEKCASEVHGETGIGPKNYGFTRVKIENEEYNKKAINVDENGKVFKSGILCMYEQIMGCKGKVTVLATARLTNLALLFTTFPDVEEKIERITIMGGSLSKGNVTSSAEFNIYTDPHAAEIVFRLGTRLEIDLVPLGCTHLLHYNEKRLNLIKSRLGETTFSKILIETKKFCLKAMKELSKFYQNKEVESTEFNELFLPHMHDPCSCYYLLHPEMFETKRLVVHVECNSETTRGAIIWDNLERNGMKKNVLVATSVNVEQFWEKYISLLEIVNKDTPVNKN</sequence>
<comment type="similarity">
    <text evidence="1">Belongs to the IUNH family.</text>
</comment>
<evidence type="ECO:0000313" key="5">
    <source>
        <dbReference type="EMBL" id="KAJ3429306.1"/>
    </source>
</evidence>
<keyword evidence="3" id="KW-0326">Glycosidase</keyword>
<feature type="domain" description="Inosine/uridine-preferring nucleoside hydrolase" evidence="4">
    <location>
        <begin position="7"/>
        <end position="336"/>
    </location>
</feature>
<dbReference type="AlphaFoldDB" id="A0AAV7YKA9"/>
<proteinExistence type="inferred from homology"/>
<evidence type="ECO:0000256" key="2">
    <source>
        <dbReference type="ARBA" id="ARBA00022801"/>
    </source>
</evidence>
<dbReference type="InterPro" id="IPR023186">
    <property type="entry name" value="IUNH"/>
</dbReference>
<dbReference type="Gene3D" id="3.90.245.10">
    <property type="entry name" value="Ribonucleoside hydrolase-like"/>
    <property type="match status" value="1"/>
</dbReference>
<organism evidence="5 6">
    <name type="scientific">Anaeramoeba flamelloides</name>
    <dbReference type="NCBI Taxonomy" id="1746091"/>
    <lineage>
        <taxon>Eukaryota</taxon>
        <taxon>Metamonada</taxon>
        <taxon>Anaeramoebidae</taxon>
        <taxon>Anaeramoeba</taxon>
    </lineage>
</organism>
<dbReference type="Pfam" id="PF01156">
    <property type="entry name" value="IU_nuc_hydro"/>
    <property type="match status" value="1"/>
</dbReference>
<evidence type="ECO:0000256" key="1">
    <source>
        <dbReference type="ARBA" id="ARBA00009176"/>
    </source>
</evidence>
<dbReference type="SUPFAM" id="SSF53590">
    <property type="entry name" value="Nucleoside hydrolase"/>
    <property type="match status" value="1"/>
</dbReference>
<dbReference type="PANTHER" id="PTHR12304">
    <property type="entry name" value="INOSINE-URIDINE PREFERRING NUCLEOSIDE HYDROLASE"/>
    <property type="match status" value="1"/>
</dbReference>
<dbReference type="Proteomes" id="UP001146793">
    <property type="component" value="Unassembled WGS sequence"/>
</dbReference>
<dbReference type="GO" id="GO:0005829">
    <property type="term" value="C:cytosol"/>
    <property type="evidence" value="ECO:0007669"/>
    <property type="project" value="TreeGrafter"/>
</dbReference>